<keyword evidence="2" id="KW-1185">Reference proteome</keyword>
<comment type="caution">
    <text evidence="1">The sequence shown here is derived from an EMBL/GenBank/DDBJ whole genome shotgun (WGS) entry which is preliminary data.</text>
</comment>
<protein>
    <submittedName>
        <fullName evidence="1">Major facilitator superfamily domain-containing protein</fullName>
    </submittedName>
</protein>
<name>A0ACB9YYS8_9PEZI</name>
<evidence type="ECO:0000313" key="1">
    <source>
        <dbReference type="EMBL" id="KAI4864544.1"/>
    </source>
</evidence>
<proteinExistence type="predicted"/>
<sequence>MAEEFSIELTVMSSVLPEGRAIPSDLPSERQSSRQEFSLPPVDGGKSAWLFLAACWIVEALVWGFTFSFGVFQDYYSINTPLAGSGNIAAIGTTASGIMYMGTPIVLVLCRLYPRVARWFTIVGLVIASLAMALSSLCTTVPQLVITQGLVAGIGGCLAYVPCDVYIDEWFVKRKGLAYGIVWSAAGFGGCLLPLLINALLGAFGLRTALQIWAGVLFASASSLAYFIRPRLPYSAATHVRPFDVRYFTSRAFTLHQISNIIQALGYFLPVVYLPTYARSVCNASGYLPVLTILLVNIAATIGSVIMGSFADKLPSTTCILISTIGATSGVLLLWGLSVSLPALYCFCFVYGLFAGCWTSMWPAIMREVSNKIRETSDREYVDPMMVFGWLCVGRGIGNVTSGPLSSLLIEDMPWKGQSIGGFGSGYGGLIVFTAVSTFLGGSTFVWKYLNLL</sequence>
<dbReference type="EMBL" id="MU393484">
    <property type="protein sequence ID" value="KAI4864544.1"/>
    <property type="molecule type" value="Genomic_DNA"/>
</dbReference>
<evidence type="ECO:0000313" key="2">
    <source>
        <dbReference type="Proteomes" id="UP001497700"/>
    </source>
</evidence>
<accession>A0ACB9YYS8</accession>
<dbReference type="Proteomes" id="UP001497700">
    <property type="component" value="Unassembled WGS sequence"/>
</dbReference>
<reference evidence="1 2" key="1">
    <citation type="journal article" date="2022" name="New Phytol.">
        <title>Ecological generalism drives hyperdiversity of secondary metabolite gene clusters in xylarialean endophytes.</title>
        <authorList>
            <person name="Franco M.E.E."/>
            <person name="Wisecaver J.H."/>
            <person name="Arnold A.E."/>
            <person name="Ju Y.M."/>
            <person name="Slot J.C."/>
            <person name="Ahrendt S."/>
            <person name="Moore L.P."/>
            <person name="Eastman K.E."/>
            <person name="Scott K."/>
            <person name="Konkel Z."/>
            <person name="Mondo S.J."/>
            <person name="Kuo A."/>
            <person name="Hayes R.D."/>
            <person name="Haridas S."/>
            <person name="Andreopoulos B."/>
            <person name="Riley R."/>
            <person name="LaButti K."/>
            <person name="Pangilinan J."/>
            <person name="Lipzen A."/>
            <person name="Amirebrahimi M."/>
            <person name="Yan J."/>
            <person name="Adam C."/>
            <person name="Keymanesh K."/>
            <person name="Ng V."/>
            <person name="Louie K."/>
            <person name="Northen T."/>
            <person name="Drula E."/>
            <person name="Henrissat B."/>
            <person name="Hsieh H.M."/>
            <person name="Youens-Clark K."/>
            <person name="Lutzoni F."/>
            <person name="Miadlikowska J."/>
            <person name="Eastwood D.C."/>
            <person name="Hamelin R.C."/>
            <person name="Grigoriev I.V."/>
            <person name="U'Ren J.M."/>
        </authorList>
    </citation>
    <scope>NUCLEOTIDE SEQUENCE [LARGE SCALE GENOMIC DNA]</scope>
    <source>
        <strain evidence="1 2">CBS 119005</strain>
    </source>
</reference>
<gene>
    <name evidence="1" type="ORF">F4820DRAFT_329641</name>
</gene>
<organism evidence="1 2">
    <name type="scientific">Hypoxylon rubiginosum</name>
    <dbReference type="NCBI Taxonomy" id="110542"/>
    <lineage>
        <taxon>Eukaryota</taxon>
        <taxon>Fungi</taxon>
        <taxon>Dikarya</taxon>
        <taxon>Ascomycota</taxon>
        <taxon>Pezizomycotina</taxon>
        <taxon>Sordariomycetes</taxon>
        <taxon>Xylariomycetidae</taxon>
        <taxon>Xylariales</taxon>
        <taxon>Hypoxylaceae</taxon>
        <taxon>Hypoxylon</taxon>
    </lineage>
</organism>